<dbReference type="Proteomes" id="UP000002258">
    <property type="component" value="Chromosome 1"/>
</dbReference>
<dbReference type="FunCoup" id="A3GFV9">
    <property type="interactions" value="178"/>
</dbReference>
<feature type="transmembrane region" description="Helical" evidence="2">
    <location>
        <begin position="430"/>
        <end position="451"/>
    </location>
</feature>
<dbReference type="PRINTS" id="PR00303">
    <property type="entry name" value="SECYTRNLCASE"/>
</dbReference>
<evidence type="ECO:0000259" key="3">
    <source>
        <dbReference type="Pfam" id="PF10559"/>
    </source>
</evidence>
<keyword evidence="5" id="KW-1185">Reference proteome</keyword>
<dbReference type="GO" id="GO:0015031">
    <property type="term" value="P:protein transport"/>
    <property type="evidence" value="ECO:0007669"/>
    <property type="project" value="InterPro"/>
</dbReference>
<name>A3GFV9_PICST</name>
<organism evidence="4 5">
    <name type="scientific">Scheffersomyces stipitis (strain ATCC 58785 / CBS 6054 / NBRC 10063 / NRRL Y-11545)</name>
    <name type="common">Yeast</name>
    <name type="synonym">Pichia stipitis</name>
    <dbReference type="NCBI Taxonomy" id="322104"/>
    <lineage>
        <taxon>Eukaryota</taxon>
        <taxon>Fungi</taxon>
        <taxon>Dikarya</taxon>
        <taxon>Ascomycota</taxon>
        <taxon>Saccharomycotina</taxon>
        <taxon>Pichiomycetes</taxon>
        <taxon>Debaryomycetaceae</taxon>
        <taxon>Scheffersomyces</taxon>
    </lineage>
</organism>
<dbReference type="InterPro" id="IPR002208">
    <property type="entry name" value="SecY/SEC61-alpha"/>
</dbReference>
<evidence type="ECO:0000256" key="1">
    <source>
        <dbReference type="RuleBase" id="RU004349"/>
    </source>
</evidence>
<dbReference type="Gene3D" id="1.10.3370.10">
    <property type="entry name" value="SecY subunit domain"/>
    <property type="match status" value="1"/>
</dbReference>
<proteinExistence type="inferred from homology"/>
<evidence type="ECO:0000313" key="4">
    <source>
        <dbReference type="EMBL" id="EAZ63412.2"/>
    </source>
</evidence>
<feature type="transmembrane region" description="Helical" evidence="2">
    <location>
        <begin position="254"/>
        <end position="273"/>
    </location>
</feature>
<dbReference type="AlphaFoldDB" id="A3GFV9"/>
<reference evidence="4 5" key="1">
    <citation type="journal article" date="2007" name="Nat. Biotechnol.">
        <title>Genome sequence of the lignocellulose-bioconverting and xylose-fermenting yeast Pichia stipitis.</title>
        <authorList>
            <person name="Jeffries T.W."/>
            <person name="Grigoriev I.V."/>
            <person name="Grimwood J."/>
            <person name="Laplaza J.M."/>
            <person name="Aerts A."/>
            <person name="Salamov A."/>
            <person name="Schmutz J."/>
            <person name="Lindquist E."/>
            <person name="Dehal P."/>
            <person name="Shapiro H."/>
            <person name="Jin Y.S."/>
            <person name="Passoth V."/>
            <person name="Richardson P.M."/>
        </authorList>
    </citation>
    <scope>NUCLEOTIDE SEQUENCE [LARGE SCALE GENOMIC DNA]</scope>
    <source>
        <strain evidence="5">ATCC 58785 / CBS 6054 / NBRC 10063 / NRRL Y-11545</strain>
    </source>
</reference>
<dbReference type="eggNOG" id="KOG1373">
    <property type="taxonomic scope" value="Eukaryota"/>
</dbReference>
<dbReference type="PANTHER" id="PTHR10906">
    <property type="entry name" value="SECY/SEC61-ALPHA FAMILY MEMBER"/>
    <property type="match status" value="1"/>
</dbReference>
<dbReference type="RefSeq" id="XP_001387435.2">
    <property type="nucleotide sequence ID" value="XM_001387398.1"/>
</dbReference>
<dbReference type="OrthoDB" id="420669at2759"/>
<feature type="transmembrane region" description="Helical" evidence="2">
    <location>
        <begin position="294"/>
        <end position="313"/>
    </location>
</feature>
<dbReference type="GO" id="GO:0071261">
    <property type="term" value="C:Ssh1 translocon complex"/>
    <property type="evidence" value="ECO:0007669"/>
    <property type="project" value="EnsemblFungi"/>
</dbReference>
<dbReference type="HOGENOM" id="CLU_031763_2_1_1"/>
<gene>
    <name evidence="4" type="primary">SSH1</name>
    <name evidence="4" type="ORF">PICST_80530</name>
</gene>
<accession>A3GFV9</accession>
<dbReference type="GO" id="GO:0005048">
    <property type="term" value="F:signal sequence binding"/>
    <property type="evidence" value="ECO:0007669"/>
    <property type="project" value="EnsemblFungi"/>
</dbReference>
<feature type="transmembrane region" description="Helical" evidence="2">
    <location>
        <begin position="82"/>
        <end position="102"/>
    </location>
</feature>
<sequence length="501" mass="54820">MSGFRLLDLVKFFLPVLPEVEWPVEAISFDERIVFTVGSGIIYLVGQIPIYGLVPNAQFKIEDPFFSFRSVFAMEKGTLFELGVLPVVTAAFFWQLAVGLKLVNVNLGLRSDRELFQTGQKLTSFVLAIVYGVGLIYSGYYDNAIRGYDPLSDSTPYGWYGLILFQFLSWSFIITLIVEVFDKGYAFGSGALSFLALQTATNLIAELVGLEIFPINNSNKFESYGALINFTRNFSFDISKIGTNVYNSFTRLQLPNFTSFYITVATTLAVVYLQNLRIELPIRSTRARGMNNVFPIRLLYTGALPVLFAYTVIANIQYFGYLAYVVLQKANVSSFALSIIASFNLDSYSNRLNLTSGALYFFSSSPSLLSTILSPIRTVVYSATVIVLATWFAEKWSYISGSAPKDISKQFKDQGISISGKRDISITKELSRVIPVAAVSGGFILAAIAVAGDLLGGLGKSAATIVGVSAAFSVLEEFMVEYQQNGGASQLSGALSGAGFL</sequence>
<comment type="caution">
    <text evidence="4">The sequence shown here is derived from an EMBL/GenBank/DDBJ whole genome shotgun (WGS) entry which is preliminary data.</text>
</comment>
<dbReference type="KEGG" id="pic:PICST_80530"/>
<dbReference type="Pfam" id="PF00344">
    <property type="entry name" value="SecY"/>
    <property type="match status" value="1"/>
</dbReference>
<dbReference type="InParanoid" id="A3GFV9"/>
<dbReference type="EMBL" id="AAVQ01000001">
    <property type="protein sequence ID" value="EAZ63412.2"/>
    <property type="molecule type" value="Genomic_DNA"/>
</dbReference>
<feature type="transmembrane region" description="Helical" evidence="2">
    <location>
        <begin position="379"/>
        <end position="399"/>
    </location>
</feature>
<evidence type="ECO:0000256" key="2">
    <source>
        <dbReference type="SAM" id="Phobius"/>
    </source>
</evidence>
<dbReference type="GO" id="GO:0006614">
    <property type="term" value="P:SRP-dependent cotranslational protein targeting to membrane"/>
    <property type="evidence" value="ECO:0007669"/>
    <property type="project" value="EnsemblFungi"/>
</dbReference>
<keyword evidence="2" id="KW-1133">Transmembrane helix</keyword>
<dbReference type="InterPro" id="IPR019561">
    <property type="entry name" value="Translocon_Sec61/SecY_plug_dom"/>
</dbReference>
<dbReference type="InterPro" id="IPR023201">
    <property type="entry name" value="SecY_dom_sf"/>
</dbReference>
<dbReference type="PIRSF" id="PIRSF004557">
    <property type="entry name" value="SecY"/>
    <property type="match status" value="1"/>
</dbReference>
<dbReference type="STRING" id="322104.A3GFV9"/>
<comment type="similarity">
    <text evidence="1">Belongs to the SecY/SEC61-alpha family.</text>
</comment>
<feature type="transmembrane region" description="Helical" evidence="2">
    <location>
        <begin position="157"/>
        <end position="178"/>
    </location>
</feature>
<dbReference type="Pfam" id="PF10559">
    <property type="entry name" value="Plug_translocon"/>
    <property type="match status" value="1"/>
</dbReference>
<keyword evidence="2" id="KW-0472">Membrane</keyword>
<evidence type="ECO:0000313" key="5">
    <source>
        <dbReference type="Proteomes" id="UP000002258"/>
    </source>
</evidence>
<feature type="transmembrane region" description="Helical" evidence="2">
    <location>
        <begin position="33"/>
        <end position="54"/>
    </location>
</feature>
<dbReference type="OMA" id="QAYCHIK"/>
<protein>
    <submittedName>
        <fullName evidence="4">Protein involved in co-translational pathway of protein transport</fullName>
    </submittedName>
</protein>
<feature type="domain" description="Translocon Sec61/SecY plug" evidence="3">
    <location>
        <begin position="41"/>
        <end position="77"/>
    </location>
</feature>
<feature type="transmembrane region" description="Helical" evidence="2">
    <location>
        <begin position="122"/>
        <end position="141"/>
    </location>
</feature>
<feature type="transmembrane region" description="Helical" evidence="2">
    <location>
        <begin position="185"/>
        <end position="205"/>
    </location>
</feature>
<dbReference type="SUPFAM" id="SSF103491">
    <property type="entry name" value="Preprotein translocase SecY subunit"/>
    <property type="match status" value="1"/>
</dbReference>
<keyword evidence="2" id="KW-0812">Transmembrane</keyword>
<dbReference type="GeneID" id="4851158"/>